<evidence type="ECO:0000313" key="3">
    <source>
        <dbReference type="Proteomes" id="UP000294530"/>
    </source>
</evidence>
<gene>
    <name evidence="2" type="ORF">CCR75_005816</name>
    <name evidence="1" type="ORF">CCR75_005817</name>
</gene>
<dbReference type="RefSeq" id="XP_067819159.1">
    <property type="nucleotide sequence ID" value="XM_067963891.1"/>
</dbReference>
<keyword evidence="3" id="KW-1185">Reference proteome</keyword>
<proteinExistence type="predicted"/>
<reference evidence="2" key="2">
    <citation type="submission" date="2021-07" db="EMBL/GenBank/DDBJ databases">
        <authorList>
            <person name="Fletcher K."/>
        </authorList>
    </citation>
    <scope>NUCLEOTIDE SEQUENCE</scope>
    <source>
        <strain evidence="2">SF5</strain>
    </source>
</reference>
<sequence length="74" mass="8451">MGIEVNYNRERGMLHICQSQFIDRRFERFGQNSADLSRNPYVFGQNLSESDGGEKADSKKIRELIGFLLSIAVP</sequence>
<organism evidence="2 3">
    <name type="scientific">Bremia lactucae</name>
    <name type="common">Lettuce downy mildew</name>
    <dbReference type="NCBI Taxonomy" id="4779"/>
    <lineage>
        <taxon>Eukaryota</taxon>
        <taxon>Sar</taxon>
        <taxon>Stramenopiles</taxon>
        <taxon>Oomycota</taxon>
        <taxon>Peronosporomycetes</taxon>
        <taxon>Peronosporales</taxon>
        <taxon>Peronosporaceae</taxon>
        <taxon>Bremia</taxon>
    </lineage>
</organism>
<dbReference type="EMBL" id="SHOA02000007">
    <property type="protein sequence ID" value="TDH69660.1"/>
    <property type="molecule type" value="Genomic_DNA"/>
</dbReference>
<evidence type="ECO:0000313" key="1">
    <source>
        <dbReference type="EMBL" id="TDH69659.1"/>
    </source>
</evidence>
<dbReference type="EMBL" id="SHOA02000007">
    <property type="protein sequence ID" value="TDH69659.1"/>
    <property type="molecule type" value="Genomic_DNA"/>
</dbReference>
<accession>A0A976IFL3</accession>
<dbReference type="GeneID" id="94349562"/>
<name>A0A976IFL3_BRELC</name>
<reference evidence="2 3" key="1">
    <citation type="journal article" date="2021" name="Genome Biol.">
        <title>AFLAP: assembly-free linkage analysis pipeline using k-mers from genome sequencing data.</title>
        <authorList>
            <person name="Fletcher K."/>
            <person name="Zhang L."/>
            <person name="Gil J."/>
            <person name="Han R."/>
            <person name="Cavanaugh K."/>
            <person name="Michelmore R."/>
        </authorList>
    </citation>
    <scope>NUCLEOTIDE SEQUENCE [LARGE SCALE GENOMIC DNA]</scope>
    <source>
        <strain evidence="2 3">SF5</strain>
    </source>
</reference>
<dbReference type="OrthoDB" id="149341at2759"/>
<dbReference type="Proteomes" id="UP000294530">
    <property type="component" value="Unassembled WGS sequence"/>
</dbReference>
<dbReference type="AlphaFoldDB" id="A0A976IFL3"/>
<evidence type="ECO:0000313" key="2">
    <source>
        <dbReference type="EMBL" id="TDH69660.1"/>
    </source>
</evidence>
<comment type="caution">
    <text evidence="2">The sequence shown here is derived from an EMBL/GenBank/DDBJ whole genome shotgun (WGS) entry which is preliminary data.</text>
</comment>
<dbReference type="KEGG" id="blac:94349562"/>
<protein>
    <submittedName>
        <fullName evidence="2">Uncharacterized protein</fullName>
    </submittedName>
</protein>